<reference evidence="1 3" key="1">
    <citation type="journal article" date="2014" name="BMC Genomics">
        <title>Genome sequence of Anopheles sinensis provides insight into genetics basis of mosquito competence for malaria parasites.</title>
        <authorList>
            <person name="Zhou D."/>
            <person name="Zhang D."/>
            <person name="Ding G."/>
            <person name="Shi L."/>
            <person name="Hou Q."/>
            <person name="Ye Y."/>
            <person name="Xu Y."/>
            <person name="Zhou H."/>
            <person name="Xiong C."/>
            <person name="Li S."/>
            <person name="Yu J."/>
            <person name="Hong S."/>
            <person name="Yu X."/>
            <person name="Zou P."/>
            <person name="Chen C."/>
            <person name="Chang X."/>
            <person name="Wang W."/>
            <person name="Lv Y."/>
            <person name="Sun Y."/>
            <person name="Ma L."/>
            <person name="Shen B."/>
            <person name="Zhu C."/>
        </authorList>
    </citation>
    <scope>NUCLEOTIDE SEQUENCE [LARGE SCALE GENOMIC DNA]</scope>
</reference>
<dbReference type="Proteomes" id="UP000030765">
    <property type="component" value="Unassembled WGS sequence"/>
</dbReference>
<keyword evidence="3" id="KW-1185">Reference proteome</keyword>
<dbReference type="EMBL" id="ATLV01026998">
    <property type="status" value="NOT_ANNOTATED_CDS"/>
    <property type="molecule type" value="Genomic_DNA"/>
</dbReference>
<accession>A0A084WU44</accession>
<organism evidence="1">
    <name type="scientific">Anopheles sinensis</name>
    <name type="common">Mosquito</name>
    <dbReference type="NCBI Taxonomy" id="74873"/>
    <lineage>
        <taxon>Eukaryota</taxon>
        <taxon>Metazoa</taxon>
        <taxon>Ecdysozoa</taxon>
        <taxon>Arthropoda</taxon>
        <taxon>Hexapoda</taxon>
        <taxon>Insecta</taxon>
        <taxon>Pterygota</taxon>
        <taxon>Neoptera</taxon>
        <taxon>Endopterygota</taxon>
        <taxon>Diptera</taxon>
        <taxon>Nematocera</taxon>
        <taxon>Culicoidea</taxon>
        <taxon>Culicidae</taxon>
        <taxon>Anophelinae</taxon>
        <taxon>Anopheles</taxon>
    </lineage>
</organism>
<dbReference type="EMBL" id="KE525421">
    <property type="protein sequence ID" value="KFB53738.1"/>
    <property type="molecule type" value="Genomic_DNA"/>
</dbReference>
<evidence type="ECO:0000313" key="2">
    <source>
        <dbReference type="EnsemblMetazoa" id="ASIC022117-PA"/>
    </source>
</evidence>
<dbReference type="EnsemblMetazoa" id="ASIC022117-RA">
    <property type="protein sequence ID" value="ASIC022117-PA"/>
    <property type="gene ID" value="ASIC022117"/>
</dbReference>
<evidence type="ECO:0000313" key="1">
    <source>
        <dbReference type="EMBL" id="KFB53738.1"/>
    </source>
</evidence>
<name>A0A084WU44_ANOSI</name>
<proteinExistence type="predicted"/>
<evidence type="ECO:0000313" key="3">
    <source>
        <dbReference type="Proteomes" id="UP000030765"/>
    </source>
</evidence>
<gene>
    <name evidence="1" type="ORF">ZHAS_00022117</name>
</gene>
<dbReference type="AlphaFoldDB" id="A0A084WU44"/>
<protein>
    <submittedName>
        <fullName evidence="1 2">Uncharacterized protein</fullName>
    </submittedName>
</protein>
<reference evidence="2" key="2">
    <citation type="submission" date="2020-05" db="UniProtKB">
        <authorList>
            <consortium name="EnsemblMetazoa"/>
        </authorList>
    </citation>
    <scope>IDENTIFICATION</scope>
</reference>
<dbReference type="VEuPathDB" id="VectorBase:ASIC022117"/>
<sequence>MANVTCRKLGPPLLGAMGTCSHKLRTCLGNGPHSYSHRPVGCNLAKSPLNRLPTNLSFHLLASPAPASRRSGDPLVVISQLIEHACEHHRSVGLAGPVSNRIGGVRMTFRVTVCSVERQAQDNANSGTPGIGA</sequence>